<name>A0A8S4REC5_9NEOP</name>
<feature type="transmembrane region" description="Helical" evidence="2">
    <location>
        <begin position="249"/>
        <end position="267"/>
    </location>
</feature>
<evidence type="ECO:0000256" key="2">
    <source>
        <dbReference type="SAM" id="Phobius"/>
    </source>
</evidence>
<keyword evidence="2" id="KW-1133">Transmembrane helix</keyword>
<protein>
    <submittedName>
        <fullName evidence="3">Jg18354 protein</fullName>
    </submittedName>
</protein>
<feature type="transmembrane region" description="Helical" evidence="2">
    <location>
        <begin position="225"/>
        <end position="243"/>
    </location>
</feature>
<dbReference type="SUPFAM" id="SSF48403">
    <property type="entry name" value="Ankyrin repeat"/>
    <property type="match status" value="1"/>
</dbReference>
<dbReference type="Pfam" id="PF00023">
    <property type="entry name" value="Ank"/>
    <property type="match status" value="1"/>
</dbReference>
<feature type="repeat" description="ANK" evidence="1">
    <location>
        <begin position="156"/>
        <end position="177"/>
    </location>
</feature>
<dbReference type="SMART" id="SM00248">
    <property type="entry name" value="ANK"/>
    <property type="match status" value="2"/>
</dbReference>
<keyword evidence="4" id="KW-1185">Reference proteome</keyword>
<dbReference type="PROSITE" id="PS50297">
    <property type="entry name" value="ANK_REP_REGION"/>
    <property type="match status" value="1"/>
</dbReference>
<sequence>MFSTSEATKKLFKAIEFQNASGERITPEEAWNHFQQALKEGANVNAFEDGMTPLMCIISAFVTSNNEEHQYLELMAKLLVQHKKIDVNIKSKQAVMERRPKEHDGYPVYEFEEREVVDRSPYLRCIYLDNSQPVNEGFIPQNYARAEEEIKTGKKEKNTALHIACKLGNVNMIEILLTHPNIKPNIKNYENKSPRNCIAGHVKKAIEPEFLKIEAVAQKRKQTNYACAFLLSGVFAVGLCFVVDNPVPLAATSLLFFAIGCGFLYRANTVINDVSFSQVIVNERASDLSVQIDRKKLYKLCDELDIKTRIPPQNNAVEHPKLDYMNERNSTIKLIKSYDEDGMKRWKKEINYWKRSYIESFFSRLKQIFGFSFRNKSEINREKELLLKCYLLNKFTEIGMAKFDIAS</sequence>
<accession>A0A8S4REC5</accession>
<dbReference type="InterPro" id="IPR036770">
    <property type="entry name" value="Ankyrin_rpt-contain_sf"/>
</dbReference>
<dbReference type="OrthoDB" id="1577640at2759"/>
<dbReference type="Gene3D" id="1.25.40.20">
    <property type="entry name" value="Ankyrin repeat-containing domain"/>
    <property type="match status" value="1"/>
</dbReference>
<evidence type="ECO:0000313" key="4">
    <source>
        <dbReference type="Proteomes" id="UP000838756"/>
    </source>
</evidence>
<keyword evidence="2" id="KW-0472">Membrane</keyword>
<gene>
    <name evidence="3" type="primary">jg18354</name>
    <name evidence="3" type="ORF">PAEG_LOCUS13277</name>
</gene>
<organism evidence="3 4">
    <name type="scientific">Pararge aegeria aegeria</name>
    <dbReference type="NCBI Taxonomy" id="348720"/>
    <lineage>
        <taxon>Eukaryota</taxon>
        <taxon>Metazoa</taxon>
        <taxon>Ecdysozoa</taxon>
        <taxon>Arthropoda</taxon>
        <taxon>Hexapoda</taxon>
        <taxon>Insecta</taxon>
        <taxon>Pterygota</taxon>
        <taxon>Neoptera</taxon>
        <taxon>Endopterygota</taxon>
        <taxon>Lepidoptera</taxon>
        <taxon>Glossata</taxon>
        <taxon>Ditrysia</taxon>
        <taxon>Papilionoidea</taxon>
        <taxon>Nymphalidae</taxon>
        <taxon>Satyrinae</taxon>
        <taxon>Satyrini</taxon>
        <taxon>Parargina</taxon>
        <taxon>Pararge</taxon>
    </lineage>
</organism>
<dbReference type="PROSITE" id="PS50088">
    <property type="entry name" value="ANK_REPEAT"/>
    <property type="match status" value="1"/>
</dbReference>
<evidence type="ECO:0000256" key="1">
    <source>
        <dbReference type="PROSITE-ProRule" id="PRU00023"/>
    </source>
</evidence>
<evidence type="ECO:0000313" key="3">
    <source>
        <dbReference type="EMBL" id="CAH2235652.1"/>
    </source>
</evidence>
<proteinExistence type="predicted"/>
<keyword evidence="1" id="KW-0040">ANK repeat</keyword>
<dbReference type="InterPro" id="IPR002110">
    <property type="entry name" value="Ankyrin_rpt"/>
</dbReference>
<comment type="caution">
    <text evidence="3">The sequence shown here is derived from an EMBL/GenBank/DDBJ whole genome shotgun (WGS) entry which is preliminary data.</text>
</comment>
<dbReference type="AlphaFoldDB" id="A0A8S4REC5"/>
<keyword evidence="2" id="KW-0812">Transmembrane</keyword>
<dbReference type="Proteomes" id="UP000838756">
    <property type="component" value="Unassembled WGS sequence"/>
</dbReference>
<reference evidence="3" key="1">
    <citation type="submission" date="2022-03" db="EMBL/GenBank/DDBJ databases">
        <authorList>
            <person name="Lindestad O."/>
        </authorList>
    </citation>
    <scope>NUCLEOTIDE SEQUENCE</scope>
</reference>
<dbReference type="EMBL" id="CAKXAJ010025143">
    <property type="protein sequence ID" value="CAH2235652.1"/>
    <property type="molecule type" value="Genomic_DNA"/>
</dbReference>